<evidence type="ECO:0000313" key="1">
    <source>
        <dbReference type="EMBL" id="KAF5813554.1"/>
    </source>
</evidence>
<keyword evidence="2" id="KW-1185">Reference proteome</keyword>
<dbReference type="AlphaFoldDB" id="A0A9K3JEE3"/>
<comment type="caution">
    <text evidence="1">The sequence shown here is derived from an EMBL/GenBank/DDBJ whole genome shotgun (WGS) entry which is preliminary data.</text>
</comment>
<dbReference type="Gramene" id="mRNA:HanXRQr2_Chr03g0099941">
    <property type="protein sequence ID" value="CDS:HanXRQr2_Chr03g0099941.1"/>
    <property type="gene ID" value="HanXRQr2_Chr03g0099941"/>
</dbReference>
<protein>
    <submittedName>
        <fullName evidence="1">Uncharacterized protein</fullName>
    </submittedName>
</protein>
<dbReference type="EMBL" id="MNCJ02000318">
    <property type="protein sequence ID" value="KAF5813554.1"/>
    <property type="molecule type" value="Genomic_DNA"/>
</dbReference>
<organism evidence="1 2">
    <name type="scientific">Helianthus annuus</name>
    <name type="common">Common sunflower</name>
    <dbReference type="NCBI Taxonomy" id="4232"/>
    <lineage>
        <taxon>Eukaryota</taxon>
        <taxon>Viridiplantae</taxon>
        <taxon>Streptophyta</taxon>
        <taxon>Embryophyta</taxon>
        <taxon>Tracheophyta</taxon>
        <taxon>Spermatophyta</taxon>
        <taxon>Magnoliopsida</taxon>
        <taxon>eudicotyledons</taxon>
        <taxon>Gunneridae</taxon>
        <taxon>Pentapetalae</taxon>
        <taxon>asterids</taxon>
        <taxon>campanulids</taxon>
        <taxon>Asterales</taxon>
        <taxon>Asteraceae</taxon>
        <taxon>Asteroideae</taxon>
        <taxon>Heliantheae alliance</taxon>
        <taxon>Heliantheae</taxon>
        <taxon>Helianthus</taxon>
    </lineage>
</organism>
<gene>
    <name evidence="1" type="ORF">HanXRQr2_Chr03g0099941</name>
</gene>
<name>A0A9K3JEE3_HELAN</name>
<evidence type="ECO:0000313" key="2">
    <source>
        <dbReference type="Proteomes" id="UP000215914"/>
    </source>
</evidence>
<reference evidence="1" key="2">
    <citation type="submission" date="2020-06" db="EMBL/GenBank/DDBJ databases">
        <title>Helianthus annuus Genome sequencing and assembly Release 2.</title>
        <authorList>
            <person name="Gouzy J."/>
            <person name="Langlade N."/>
            <person name="Munos S."/>
        </authorList>
    </citation>
    <scope>NUCLEOTIDE SEQUENCE</scope>
    <source>
        <tissue evidence="1">Leaves</tissue>
    </source>
</reference>
<dbReference type="Proteomes" id="UP000215914">
    <property type="component" value="Unassembled WGS sequence"/>
</dbReference>
<accession>A0A9K3JEE3</accession>
<proteinExistence type="predicted"/>
<sequence>MADSCNSSCGSSLSSGMSVYLKKRTEEQIAKDNSCKDLLETNISRVRENMKRREEIFKLMSGMKESSVREVAMMFMVDLGERVKKHLKELADAITVLRCSMDTKIKFLESFF</sequence>
<reference evidence="1" key="1">
    <citation type="journal article" date="2017" name="Nature">
        <title>The sunflower genome provides insights into oil metabolism, flowering and Asterid evolution.</title>
        <authorList>
            <person name="Badouin H."/>
            <person name="Gouzy J."/>
            <person name="Grassa C.J."/>
            <person name="Murat F."/>
            <person name="Staton S.E."/>
            <person name="Cottret L."/>
            <person name="Lelandais-Briere C."/>
            <person name="Owens G.L."/>
            <person name="Carrere S."/>
            <person name="Mayjonade B."/>
            <person name="Legrand L."/>
            <person name="Gill N."/>
            <person name="Kane N.C."/>
            <person name="Bowers J.E."/>
            <person name="Hubner S."/>
            <person name="Bellec A."/>
            <person name="Berard A."/>
            <person name="Berges H."/>
            <person name="Blanchet N."/>
            <person name="Boniface M.C."/>
            <person name="Brunel D."/>
            <person name="Catrice O."/>
            <person name="Chaidir N."/>
            <person name="Claudel C."/>
            <person name="Donnadieu C."/>
            <person name="Faraut T."/>
            <person name="Fievet G."/>
            <person name="Helmstetter N."/>
            <person name="King M."/>
            <person name="Knapp S.J."/>
            <person name="Lai Z."/>
            <person name="Le Paslier M.C."/>
            <person name="Lippi Y."/>
            <person name="Lorenzon L."/>
            <person name="Mandel J.R."/>
            <person name="Marage G."/>
            <person name="Marchand G."/>
            <person name="Marquand E."/>
            <person name="Bret-Mestries E."/>
            <person name="Morien E."/>
            <person name="Nambeesan S."/>
            <person name="Nguyen T."/>
            <person name="Pegot-Espagnet P."/>
            <person name="Pouilly N."/>
            <person name="Raftis F."/>
            <person name="Sallet E."/>
            <person name="Schiex T."/>
            <person name="Thomas J."/>
            <person name="Vandecasteele C."/>
            <person name="Vares D."/>
            <person name="Vear F."/>
            <person name="Vautrin S."/>
            <person name="Crespi M."/>
            <person name="Mangin B."/>
            <person name="Burke J.M."/>
            <person name="Salse J."/>
            <person name="Munos S."/>
            <person name="Vincourt P."/>
            <person name="Rieseberg L.H."/>
            <person name="Langlade N.B."/>
        </authorList>
    </citation>
    <scope>NUCLEOTIDE SEQUENCE</scope>
    <source>
        <tissue evidence="1">Leaves</tissue>
    </source>
</reference>